<sequence>HILITLLRNLEGRHYLILLELTFKFIKKYLRIKDMNTFPLPKIMYNNSLIYSLGTTFLRLIYCD</sequence>
<dbReference type="STRING" id="1231657.A0A1Y1YM88"/>
<dbReference type="InterPro" id="IPR021842">
    <property type="entry name" value="DUF3435"/>
</dbReference>
<dbReference type="Proteomes" id="UP000193144">
    <property type="component" value="Unassembled WGS sequence"/>
</dbReference>
<comment type="caution">
    <text evidence="1">The sequence shown here is derived from an EMBL/GenBank/DDBJ whole genome shotgun (WGS) entry which is preliminary data.</text>
</comment>
<name>A0A1Y1YM88_9PLEO</name>
<dbReference type="Pfam" id="PF11917">
    <property type="entry name" value="DUF3435"/>
    <property type="match status" value="1"/>
</dbReference>
<gene>
    <name evidence="1" type="ORF">BCR34DRAFT_495597</name>
</gene>
<feature type="non-terminal residue" evidence="1">
    <location>
        <position position="1"/>
    </location>
</feature>
<proteinExistence type="predicted"/>
<accession>A0A1Y1YM88</accession>
<evidence type="ECO:0000313" key="1">
    <source>
        <dbReference type="EMBL" id="ORX99130.1"/>
    </source>
</evidence>
<dbReference type="OrthoDB" id="3933870at2759"/>
<dbReference type="EMBL" id="MCFA01000203">
    <property type="protein sequence ID" value="ORX99130.1"/>
    <property type="molecule type" value="Genomic_DNA"/>
</dbReference>
<reference evidence="1 2" key="1">
    <citation type="submission" date="2016-07" db="EMBL/GenBank/DDBJ databases">
        <title>Pervasive Adenine N6-methylation of Active Genes in Fungi.</title>
        <authorList>
            <consortium name="DOE Joint Genome Institute"/>
            <person name="Mondo S.J."/>
            <person name="Dannebaum R.O."/>
            <person name="Kuo R.C."/>
            <person name="Labutti K."/>
            <person name="Haridas S."/>
            <person name="Kuo A."/>
            <person name="Salamov A."/>
            <person name="Ahrendt S.R."/>
            <person name="Lipzen A."/>
            <person name="Sullivan W."/>
            <person name="Andreopoulos W.B."/>
            <person name="Clum A."/>
            <person name="Lindquist E."/>
            <person name="Daum C."/>
            <person name="Ramamoorthy G.K."/>
            <person name="Gryganskyi A."/>
            <person name="Culley D."/>
            <person name="Magnuson J.K."/>
            <person name="James T.Y."/>
            <person name="O'Malley M.A."/>
            <person name="Stajich J.E."/>
            <person name="Spatafora J.W."/>
            <person name="Visel A."/>
            <person name="Grigoriev I.V."/>
        </authorList>
    </citation>
    <scope>NUCLEOTIDE SEQUENCE [LARGE SCALE GENOMIC DNA]</scope>
    <source>
        <strain evidence="1 2">CBS 115471</strain>
    </source>
</reference>
<protein>
    <submittedName>
        <fullName evidence="1">Uncharacterized protein</fullName>
    </submittedName>
</protein>
<keyword evidence="2" id="KW-1185">Reference proteome</keyword>
<dbReference type="AlphaFoldDB" id="A0A1Y1YM88"/>
<evidence type="ECO:0000313" key="2">
    <source>
        <dbReference type="Proteomes" id="UP000193144"/>
    </source>
</evidence>
<organism evidence="1 2">
    <name type="scientific">Clohesyomyces aquaticus</name>
    <dbReference type="NCBI Taxonomy" id="1231657"/>
    <lineage>
        <taxon>Eukaryota</taxon>
        <taxon>Fungi</taxon>
        <taxon>Dikarya</taxon>
        <taxon>Ascomycota</taxon>
        <taxon>Pezizomycotina</taxon>
        <taxon>Dothideomycetes</taxon>
        <taxon>Pleosporomycetidae</taxon>
        <taxon>Pleosporales</taxon>
        <taxon>Lindgomycetaceae</taxon>
        <taxon>Clohesyomyces</taxon>
    </lineage>
</organism>